<dbReference type="Proteomes" id="UP001417504">
    <property type="component" value="Unassembled WGS sequence"/>
</dbReference>
<dbReference type="EMBL" id="JBBNAE010000010">
    <property type="protein sequence ID" value="KAK9090563.1"/>
    <property type="molecule type" value="Genomic_DNA"/>
</dbReference>
<dbReference type="PANTHER" id="PTHR34778:SF2">
    <property type="entry name" value="OS02G0580700 PROTEIN"/>
    <property type="match status" value="1"/>
</dbReference>
<proteinExistence type="predicted"/>
<feature type="compositionally biased region" description="Polar residues" evidence="2">
    <location>
        <begin position="64"/>
        <end position="79"/>
    </location>
</feature>
<name>A0AAP0EJG4_9MAGN</name>
<reference evidence="3 4" key="1">
    <citation type="submission" date="2024-01" db="EMBL/GenBank/DDBJ databases">
        <title>Genome assemblies of Stephania.</title>
        <authorList>
            <person name="Yang L."/>
        </authorList>
    </citation>
    <scope>NUCLEOTIDE SEQUENCE [LARGE SCALE GENOMIC DNA]</scope>
    <source>
        <strain evidence="3">QJT</strain>
        <tissue evidence="3">Leaf</tissue>
    </source>
</reference>
<accession>A0AAP0EJG4</accession>
<dbReference type="AlphaFoldDB" id="A0AAP0EJG4"/>
<gene>
    <name evidence="3" type="ORF">Sjap_023740</name>
</gene>
<evidence type="ECO:0000313" key="4">
    <source>
        <dbReference type="Proteomes" id="UP001417504"/>
    </source>
</evidence>
<evidence type="ECO:0000256" key="1">
    <source>
        <dbReference type="SAM" id="Coils"/>
    </source>
</evidence>
<sequence length="156" mass="18021">MRGGVCAEAERSSLNQKKKKRIKELEVQLNEAENVITDINLELKVVNDKFLKYTFHRKRKKRSLSNTDENAAPESNASNRILDEEQRVGPVLQKSWLSTKSSEESRARCRLLVRFVKFILLTFSVDMRHAVWIAVFILGTKIPFKLTSSAVNWKKT</sequence>
<comment type="caution">
    <text evidence="3">The sequence shown here is derived from an EMBL/GenBank/DDBJ whole genome shotgun (WGS) entry which is preliminary data.</text>
</comment>
<evidence type="ECO:0000313" key="3">
    <source>
        <dbReference type="EMBL" id="KAK9090563.1"/>
    </source>
</evidence>
<protein>
    <submittedName>
        <fullName evidence="3">Uncharacterized protein</fullName>
    </submittedName>
</protein>
<evidence type="ECO:0000256" key="2">
    <source>
        <dbReference type="SAM" id="MobiDB-lite"/>
    </source>
</evidence>
<feature type="coiled-coil region" evidence="1">
    <location>
        <begin position="15"/>
        <end position="49"/>
    </location>
</feature>
<organism evidence="3 4">
    <name type="scientific">Stephania japonica</name>
    <dbReference type="NCBI Taxonomy" id="461633"/>
    <lineage>
        <taxon>Eukaryota</taxon>
        <taxon>Viridiplantae</taxon>
        <taxon>Streptophyta</taxon>
        <taxon>Embryophyta</taxon>
        <taxon>Tracheophyta</taxon>
        <taxon>Spermatophyta</taxon>
        <taxon>Magnoliopsida</taxon>
        <taxon>Ranunculales</taxon>
        <taxon>Menispermaceae</taxon>
        <taxon>Menispermoideae</taxon>
        <taxon>Cissampelideae</taxon>
        <taxon>Stephania</taxon>
    </lineage>
</organism>
<dbReference type="PANTHER" id="PTHR34778">
    <property type="entry name" value="OS02G0580700 PROTEIN"/>
    <property type="match status" value="1"/>
</dbReference>
<keyword evidence="1" id="KW-0175">Coiled coil</keyword>
<keyword evidence="4" id="KW-1185">Reference proteome</keyword>
<feature type="region of interest" description="Disordered" evidence="2">
    <location>
        <begin position="58"/>
        <end position="80"/>
    </location>
</feature>